<reference evidence="2 3" key="1">
    <citation type="journal article" date="2016" name="Nat. Commun.">
        <title>Thousands of microbial genomes shed light on interconnected biogeochemical processes in an aquifer system.</title>
        <authorList>
            <person name="Anantharaman K."/>
            <person name="Brown C.T."/>
            <person name="Hug L.A."/>
            <person name="Sharon I."/>
            <person name="Castelle C.J."/>
            <person name="Probst A.J."/>
            <person name="Thomas B.C."/>
            <person name="Singh A."/>
            <person name="Wilkins M.J."/>
            <person name="Karaoz U."/>
            <person name="Brodie E.L."/>
            <person name="Williams K.H."/>
            <person name="Hubbard S.S."/>
            <person name="Banfield J.F."/>
        </authorList>
    </citation>
    <scope>NUCLEOTIDE SEQUENCE [LARGE SCALE GENOMIC DNA]</scope>
</reference>
<organism evidence="2 3">
    <name type="scientific">candidate division WWE3 bacterium RIFCSPLOWO2_01_FULL_37_15</name>
    <dbReference type="NCBI Taxonomy" id="1802622"/>
    <lineage>
        <taxon>Bacteria</taxon>
        <taxon>Katanobacteria</taxon>
    </lineage>
</organism>
<protein>
    <recommendedName>
        <fullName evidence="4">DUF5673 domain-containing protein</fullName>
    </recommendedName>
</protein>
<feature type="transmembrane region" description="Helical" evidence="1">
    <location>
        <begin position="82"/>
        <end position="98"/>
    </location>
</feature>
<keyword evidence="1" id="KW-0472">Membrane</keyword>
<keyword evidence="1" id="KW-1133">Transmembrane helix</keyword>
<name>A0A1F4V1E4_UNCKA</name>
<dbReference type="Proteomes" id="UP000177458">
    <property type="component" value="Unassembled WGS sequence"/>
</dbReference>
<accession>A0A1F4V1E4</accession>
<evidence type="ECO:0000313" key="3">
    <source>
        <dbReference type="Proteomes" id="UP000177458"/>
    </source>
</evidence>
<dbReference type="AlphaFoldDB" id="A0A1F4V1E4"/>
<proteinExistence type="predicted"/>
<evidence type="ECO:0000256" key="1">
    <source>
        <dbReference type="SAM" id="Phobius"/>
    </source>
</evidence>
<dbReference type="EMBL" id="MEVF01000003">
    <property type="protein sequence ID" value="OGC51011.1"/>
    <property type="molecule type" value="Genomic_DNA"/>
</dbReference>
<evidence type="ECO:0008006" key="4">
    <source>
        <dbReference type="Google" id="ProtNLM"/>
    </source>
</evidence>
<feature type="transmembrane region" description="Helical" evidence="1">
    <location>
        <begin position="60"/>
        <end position="76"/>
    </location>
</feature>
<gene>
    <name evidence="2" type="ORF">A3A69_01130</name>
</gene>
<comment type="caution">
    <text evidence="2">The sequence shown here is derived from an EMBL/GenBank/DDBJ whole genome shotgun (WGS) entry which is preliminary data.</text>
</comment>
<evidence type="ECO:0000313" key="2">
    <source>
        <dbReference type="EMBL" id="OGC51011.1"/>
    </source>
</evidence>
<keyword evidence="1" id="KW-0812">Transmembrane</keyword>
<sequence length="199" mass="22828">MNLRNLASYIGITPAKKDEAPVQPAAPVQGSTPESLGEKKALYAWESSSKLEKRSWDPKMVRTGVVIGVVVGLLLFLMQEFFLILVVASVIFISYILSNSPMENVKHEVSTHGIKTGEQYFYWYELKQFFFTNTTDPELLAIDTKDRLPGRLFFGFRPDEREKLKELVSLYLPYLPEEPTTVINKAYYNLLDKFNFESK</sequence>